<evidence type="ECO:0000313" key="7">
    <source>
        <dbReference type="Proteomes" id="UP000247523"/>
    </source>
</evidence>
<reference evidence="4 7" key="2">
    <citation type="submission" date="2018-05" db="EMBL/GenBank/DDBJ databases">
        <title>Genomic Encyclopedia of Type Strains, Phase IV (KMG-IV): sequencing the most valuable type-strain genomes for metagenomic binning, comparative biology and taxonomic classification.</title>
        <authorList>
            <person name="Goeker M."/>
        </authorList>
    </citation>
    <scope>NUCLEOTIDE SEQUENCE [LARGE SCALE GENOMIC DNA]</scope>
    <source>
        <strain evidence="4 7">DSM 28816</strain>
    </source>
</reference>
<evidence type="ECO:0000313" key="5">
    <source>
        <dbReference type="EMBL" id="RDY32414.1"/>
    </source>
</evidence>
<feature type="domain" description="Transcription regulator PadR C-terminal" evidence="3">
    <location>
        <begin position="91"/>
        <end position="171"/>
    </location>
</feature>
<dbReference type="Proteomes" id="UP000216411">
    <property type="component" value="Unassembled WGS sequence"/>
</dbReference>
<dbReference type="InterPro" id="IPR018309">
    <property type="entry name" value="Tscrpt_reg_PadR_C"/>
</dbReference>
<dbReference type="Gene3D" id="6.10.140.190">
    <property type="match status" value="1"/>
</dbReference>
<gene>
    <name evidence="4" type="ORF">C8E03_10641</name>
    <name evidence="5" type="ORF">CG710_005395</name>
</gene>
<dbReference type="InterPro" id="IPR036390">
    <property type="entry name" value="WH_DNA-bd_sf"/>
</dbReference>
<dbReference type="PANTHER" id="PTHR43252:SF6">
    <property type="entry name" value="NEGATIVE TRANSCRIPTION REGULATOR PADR"/>
    <property type="match status" value="1"/>
</dbReference>
<feature type="domain" description="Transcription regulator PadR N-terminal" evidence="2">
    <location>
        <begin position="6"/>
        <end position="76"/>
    </location>
</feature>
<evidence type="ECO:0000259" key="2">
    <source>
        <dbReference type="Pfam" id="PF03551"/>
    </source>
</evidence>
<dbReference type="Gene3D" id="1.10.10.10">
    <property type="entry name" value="Winged helix-like DNA-binding domain superfamily/Winged helix DNA-binding domain"/>
    <property type="match status" value="1"/>
</dbReference>
<dbReference type="EMBL" id="QICS01000006">
    <property type="protein sequence ID" value="PXV89393.1"/>
    <property type="molecule type" value="Genomic_DNA"/>
</dbReference>
<keyword evidence="6" id="KW-1185">Reference proteome</keyword>
<feature type="coiled-coil region" evidence="1">
    <location>
        <begin position="110"/>
        <end position="137"/>
    </location>
</feature>
<comment type="caution">
    <text evidence="5">The sequence shown here is derived from an EMBL/GenBank/DDBJ whole genome shotgun (WGS) entry which is preliminary data.</text>
</comment>
<protein>
    <submittedName>
        <fullName evidence="5">PadR family transcriptional regulator</fullName>
    </submittedName>
</protein>
<evidence type="ECO:0000313" key="4">
    <source>
        <dbReference type="EMBL" id="PXV89393.1"/>
    </source>
</evidence>
<dbReference type="InterPro" id="IPR036388">
    <property type="entry name" value="WH-like_DNA-bd_sf"/>
</dbReference>
<sequence>MLEYIILGFLMKEEMSGYDLKQWMVNCTSYFFDASFGSIYPALKRLEEKGHISCHEVIESSKFKKLYAITDVGKTYFLNWLEKPIAFSKTKQDHLVNFYFYQYLPNEKAISNLKIFISEVEELLNRLSNQKSDVEKEYDVNQFKFIYSAMIYGVNYYQFIIDWCNKLLKQIEGENL</sequence>
<reference evidence="5" key="3">
    <citation type="submission" date="2018-07" db="EMBL/GenBank/DDBJ databases">
        <authorList>
            <person name="Quirk P.G."/>
            <person name="Krulwich T.A."/>
        </authorList>
    </citation>
    <scope>NUCLEOTIDE SEQUENCE</scope>
    <source>
        <strain evidence="5">CCRI-19302</strain>
    </source>
</reference>
<dbReference type="RefSeq" id="WP_094377703.1">
    <property type="nucleotide sequence ID" value="NZ_NOKA02000004.1"/>
</dbReference>
<dbReference type="SUPFAM" id="SSF46785">
    <property type="entry name" value="Winged helix' DNA-binding domain"/>
    <property type="match status" value="1"/>
</dbReference>
<evidence type="ECO:0000313" key="6">
    <source>
        <dbReference type="Proteomes" id="UP000216411"/>
    </source>
</evidence>
<dbReference type="PANTHER" id="PTHR43252">
    <property type="entry name" value="TRANSCRIPTIONAL REGULATOR YQJI"/>
    <property type="match status" value="1"/>
</dbReference>
<dbReference type="Pfam" id="PF03551">
    <property type="entry name" value="PadR"/>
    <property type="match status" value="1"/>
</dbReference>
<dbReference type="AlphaFoldDB" id="A0A255IDN2"/>
<dbReference type="EMBL" id="NOKA02000004">
    <property type="protein sequence ID" value="RDY32414.1"/>
    <property type="molecule type" value="Genomic_DNA"/>
</dbReference>
<evidence type="ECO:0000256" key="1">
    <source>
        <dbReference type="SAM" id="Coils"/>
    </source>
</evidence>
<name>A0A255IDN2_9FIRM</name>
<keyword evidence="1" id="KW-0175">Coiled coil</keyword>
<organism evidence="5 6">
    <name type="scientific">Lachnotalea glycerini</name>
    <dbReference type="NCBI Taxonomy" id="1763509"/>
    <lineage>
        <taxon>Bacteria</taxon>
        <taxon>Bacillati</taxon>
        <taxon>Bacillota</taxon>
        <taxon>Clostridia</taxon>
        <taxon>Lachnospirales</taxon>
        <taxon>Lachnospiraceae</taxon>
        <taxon>Lachnotalea</taxon>
    </lineage>
</organism>
<dbReference type="Proteomes" id="UP000247523">
    <property type="component" value="Unassembled WGS sequence"/>
</dbReference>
<reference evidence="5 6" key="1">
    <citation type="journal article" date="2017" name="Genome Announc.">
        <title>Draft Genome Sequence of a Sporulating and Motile Strain of Lachnotalea glycerini Isolated from Water in Quebec City, Canada.</title>
        <authorList>
            <person name="Maheux A.F."/>
            <person name="Boudreau D.K."/>
            <person name="Berube E."/>
            <person name="Boissinot M."/>
            <person name="Raymond F."/>
            <person name="Brodeur S."/>
            <person name="Corbeil J."/>
            <person name="Isabel S."/>
            <person name="Omar R.F."/>
            <person name="Bergeron M.G."/>
        </authorList>
    </citation>
    <scope>NUCLEOTIDE SEQUENCE [LARGE SCALE GENOMIC DNA]</scope>
    <source>
        <strain evidence="5 6">CCRI-19302</strain>
    </source>
</reference>
<accession>A0A255IDN2</accession>
<dbReference type="OrthoDB" id="9783723at2"/>
<dbReference type="Pfam" id="PF10400">
    <property type="entry name" value="Vir_act_alpha_C"/>
    <property type="match status" value="1"/>
</dbReference>
<evidence type="ECO:0000259" key="3">
    <source>
        <dbReference type="Pfam" id="PF10400"/>
    </source>
</evidence>
<dbReference type="InterPro" id="IPR005149">
    <property type="entry name" value="Tscrpt_reg_PadR_N"/>
</dbReference>
<proteinExistence type="predicted"/>